<sequence length="409" mass="45727">MSDTPFHRYSAMPFSLLSSVALSFLSILSLFLLLLACVWKQERKRSRTPVPCKLQLTEDGIPLLPPSRELQGLPEAKIFSQPAQEFLKSLHNYLRGPESSLENVFSANASQPGAEDARFALFLEFTARGGVGWDEVSRMRSCSEMSTWLAKVLSCDQKDNSYLLTLLHCAKELWGKDSPEDGDLGSQDPTIVNSEDVHMEDDRTLGVKIKSEEERKEKEGKGEMSTDHKEMEEGLKRLDSKQSNGGSEMITRSLTTLNFSMLPLNTRDCETITWVLSSHKLLAKHNLGMQPDGCVTSLSCDYSYLSNEALRALVPIMHRCLELRFCENFLSDDIIPLFVGVLKNPDCSIKQLALRSNSLTDTSVPLLCEGISINSSLLWLWLGGNDFSQEGISQLEQAAQGRPEMHLMI</sequence>
<evidence type="ECO:0000256" key="2">
    <source>
        <dbReference type="SAM" id="Phobius"/>
    </source>
</evidence>
<reference evidence="3" key="2">
    <citation type="submission" date="2025-09" db="UniProtKB">
        <authorList>
            <consortium name="Ensembl"/>
        </authorList>
    </citation>
    <scope>IDENTIFICATION</scope>
</reference>
<reference evidence="3" key="1">
    <citation type="submission" date="2025-08" db="UniProtKB">
        <authorList>
            <consortium name="Ensembl"/>
        </authorList>
    </citation>
    <scope>IDENTIFICATION</scope>
</reference>
<feature type="transmembrane region" description="Helical" evidence="2">
    <location>
        <begin position="20"/>
        <end position="39"/>
    </location>
</feature>
<dbReference type="SUPFAM" id="SSF52047">
    <property type="entry name" value="RNI-like"/>
    <property type="match status" value="1"/>
</dbReference>
<evidence type="ECO:0000313" key="3">
    <source>
        <dbReference type="Ensembl" id="ENSEBUP00000025370.1"/>
    </source>
</evidence>
<keyword evidence="2" id="KW-1133">Transmembrane helix</keyword>
<protein>
    <submittedName>
        <fullName evidence="3">Uncharacterized protein</fullName>
    </submittedName>
</protein>
<keyword evidence="2" id="KW-0472">Membrane</keyword>
<dbReference type="InterPro" id="IPR032675">
    <property type="entry name" value="LRR_dom_sf"/>
</dbReference>
<evidence type="ECO:0000256" key="1">
    <source>
        <dbReference type="SAM" id="MobiDB-lite"/>
    </source>
</evidence>
<dbReference type="AlphaFoldDB" id="A0A8C4R4Y0"/>
<organism evidence="3 4">
    <name type="scientific">Eptatretus burgeri</name>
    <name type="common">Inshore hagfish</name>
    <dbReference type="NCBI Taxonomy" id="7764"/>
    <lineage>
        <taxon>Eukaryota</taxon>
        <taxon>Metazoa</taxon>
        <taxon>Chordata</taxon>
        <taxon>Craniata</taxon>
        <taxon>Vertebrata</taxon>
        <taxon>Cyclostomata</taxon>
        <taxon>Myxini</taxon>
        <taxon>Myxiniformes</taxon>
        <taxon>Myxinidae</taxon>
        <taxon>Eptatretinae</taxon>
        <taxon>Eptatretus</taxon>
    </lineage>
</organism>
<accession>A0A8C4R4Y0</accession>
<keyword evidence="2" id="KW-0812">Transmembrane</keyword>
<dbReference type="Ensembl" id="ENSEBUT00000025947.1">
    <property type="protein sequence ID" value="ENSEBUP00000025370.1"/>
    <property type="gene ID" value="ENSEBUG00000015647.1"/>
</dbReference>
<name>A0A8C4R4Y0_EPTBU</name>
<evidence type="ECO:0000313" key="4">
    <source>
        <dbReference type="Proteomes" id="UP000694388"/>
    </source>
</evidence>
<feature type="region of interest" description="Disordered" evidence="1">
    <location>
        <begin position="209"/>
        <end position="230"/>
    </location>
</feature>
<keyword evidence="4" id="KW-1185">Reference proteome</keyword>
<dbReference type="Gene3D" id="3.80.10.10">
    <property type="entry name" value="Ribonuclease Inhibitor"/>
    <property type="match status" value="1"/>
</dbReference>
<dbReference type="Proteomes" id="UP000694388">
    <property type="component" value="Unplaced"/>
</dbReference>
<proteinExistence type="predicted"/>
<dbReference type="SMART" id="SM00368">
    <property type="entry name" value="LRR_RI"/>
    <property type="match status" value="2"/>
</dbReference>